<keyword evidence="1" id="KW-1185">Reference proteome</keyword>
<name>A0AC58LU69_CASCN</name>
<dbReference type="RefSeq" id="XP_073920703.1">
    <property type="nucleotide sequence ID" value="XM_074064602.1"/>
</dbReference>
<organism evidence="1 2">
    <name type="scientific">Castor canadensis</name>
    <name type="common">American beaver</name>
    <dbReference type="NCBI Taxonomy" id="51338"/>
    <lineage>
        <taxon>Eukaryota</taxon>
        <taxon>Metazoa</taxon>
        <taxon>Chordata</taxon>
        <taxon>Craniata</taxon>
        <taxon>Vertebrata</taxon>
        <taxon>Euteleostomi</taxon>
        <taxon>Mammalia</taxon>
        <taxon>Eutheria</taxon>
        <taxon>Euarchontoglires</taxon>
        <taxon>Glires</taxon>
        <taxon>Rodentia</taxon>
        <taxon>Castorimorpha</taxon>
        <taxon>Castoridae</taxon>
        <taxon>Castor</taxon>
    </lineage>
</organism>
<gene>
    <name evidence="2" type="primary">LOC141420337</name>
</gene>
<dbReference type="Proteomes" id="UP001732720">
    <property type="component" value="Unplaced"/>
</dbReference>
<evidence type="ECO:0000313" key="1">
    <source>
        <dbReference type="Proteomes" id="UP001732720"/>
    </source>
</evidence>
<sequence>MDHPGNLGSLGCSWSLGAGTEMGVVRAQQGVFGGRFSRTSHLLVVHLRTLPVSSSSPNWIIATASDISQPLRSPFVPAFAEPLSSAQVYLVAHGAPSICHLRPWSFSDTSIWWNVSRSDLHHWEAQSLEPPMCHPPFTPFLLQYPWKSPVEDHTNRGNEPVTITQWSRLRPHCKEREEGGARQVSGRGSSDATQAPAPSRDLLGGRGAEPQRVRGHLLSSASSATAGSCQELNCGGRWRECAHAELRGPGWAAALAVSRDQQRGLGRLALGRVRSWVPPRRPGPGGRYLFPVGLGVQPRGPRRASHRLLFLGCPLPWRIQILPESFPTLAGIARSPGPASRPWTVILLYTLSASCVSVMTDACHHVQLLLVEMRSSIVLPQMVLNCDPPNDCLSGR</sequence>
<accession>A0AC58LU69</accession>
<protein>
    <submittedName>
        <fullName evidence="2">Uncharacterized protein</fullName>
    </submittedName>
</protein>
<reference evidence="2" key="1">
    <citation type="submission" date="2025-08" db="UniProtKB">
        <authorList>
            <consortium name="RefSeq"/>
        </authorList>
    </citation>
    <scope>IDENTIFICATION</scope>
</reference>
<proteinExistence type="predicted"/>
<evidence type="ECO:0000313" key="2">
    <source>
        <dbReference type="RefSeq" id="XP_073920703.1"/>
    </source>
</evidence>